<protein>
    <submittedName>
        <fullName evidence="2">AF1514 family protein</fullName>
    </submittedName>
</protein>
<dbReference type="Proteomes" id="UP001301326">
    <property type="component" value="Chromosome"/>
</dbReference>
<name>A0AA95HAR7_9GAMM</name>
<evidence type="ECO:0000259" key="1">
    <source>
        <dbReference type="Pfam" id="PF18505"/>
    </source>
</evidence>
<dbReference type="Gene3D" id="3.30.1490.340">
    <property type="match status" value="1"/>
</dbReference>
<proteinExistence type="predicted"/>
<organism evidence="2">
    <name type="scientific">Candidatus Thiothrix putei</name>
    <dbReference type="NCBI Taxonomy" id="3080811"/>
    <lineage>
        <taxon>Bacteria</taxon>
        <taxon>Pseudomonadati</taxon>
        <taxon>Pseudomonadota</taxon>
        <taxon>Gammaproteobacteria</taxon>
        <taxon>Thiotrichales</taxon>
        <taxon>Thiotrichaceae</taxon>
        <taxon>Thiothrix</taxon>
    </lineage>
</organism>
<reference evidence="2" key="2">
    <citation type="submission" date="2023-04" db="EMBL/GenBank/DDBJ databases">
        <authorList>
            <person name="Beletskiy A.V."/>
            <person name="Mardanov A.V."/>
            <person name="Ravin N.V."/>
        </authorList>
    </citation>
    <scope>NUCLEOTIDE SEQUENCE</scope>
    <source>
        <strain evidence="2">GKL-02</strain>
    </source>
</reference>
<dbReference type="InterPro" id="IPR041145">
    <property type="entry name" value="DUF5619"/>
</dbReference>
<accession>A0AA95HAR7</accession>
<gene>
    <name evidence="2" type="ORF">QJT81_17010</name>
</gene>
<dbReference type="EMBL" id="CP124756">
    <property type="protein sequence ID" value="WGZ93485.1"/>
    <property type="molecule type" value="Genomic_DNA"/>
</dbReference>
<dbReference type="KEGG" id="tput:QJT81_17010"/>
<dbReference type="Pfam" id="PF18505">
    <property type="entry name" value="DUF5619"/>
    <property type="match status" value="1"/>
</dbReference>
<feature type="domain" description="DUF5619" evidence="1">
    <location>
        <begin position="27"/>
        <end position="110"/>
    </location>
</feature>
<dbReference type="AlphaFoldDB" id="A0AA95HAR7"/>
<reference evidence="2" key="1">
    <citation type="journal article" date="2023" name="Int. J. Mol. Sci.">
        <title>Metagenomics Revealed a New Genus 'Candidatus Thiocaldithrix dubininis' gen. nov., sp. nov. and a New Species 'Candidatus Thiothrix putei' sp. nov. in the Family Thiotrichaceae, Some Members of Which Have Traits of Both Na+- and H+-Motive Energetics.</title>
        <authorList>
            <person name="Ravin N.V."/>
            <person name="Muntyan M.S."/>
            <person name="Smolyakov D.D."/>
            <person name="Rudenko T.S."/>
            <person name="Beletsky A.V."/>
            <person name="Mardanov A.V."/>
            <person name="Grabovich M.Y."/>
        </authorList>
    </citation>
    <scope>NUCLEOTIDE SEQUENCE</scope>
    <source>
        <strain evidence="2">GKL-02</strain>
    </source>
</reference>
<sequence length="114" mass="12615">MKDTENHPSEFVCKLRAEPDYSGVTIIEIEQEVPIQDFNAAKQLADDKAETLLESAMLLAFHDGDKGFDSPQHGDECHAGSPIPAYIDYALSHGATLKIDIDKGRFIFFYLAVA</sequence>
<evidence type="ECO:0000313" key="2">
    <source>
        <dbReference type="EMBL" id="WGZ93485.1"/>
    </source>
</evidence>